<dbReference type="OrthoDB" id="6438005at2"/>
<accession>A0A2D0J2T0</accession>
<dbReference type="RefSeq" id="WP_099135243.1">
    <property type="nucleotide sequence ID" value="NZ_CAWNNJ010000108.1"/>
</dbReference>
<sequence>MIVIKTSLCIFLFFIISIFFNNSFAIDLKSDNVIFNEVGYKFDKNKNRSVLYADYNLIFENKSKYDDLQIKVTDYQCMYKTGDESISLKSGDKYYESLRDNNGFFNGCSGIDKFITWEAISYKNGEKYKSCYFRMKTYLPYFVWQTVVETGDITFTDLLHPIGGSCNLGITATCDGSICLNTSVNSNTSYNPSNIVITIKDDNTWEPPRIISPSSNSTVENNYITISGKGRNQDGNLPGLKTSFNAYYYEVQSTGDDDNWEGQLWIQCGITGTVSIFGINNTDVTFNGPPCGATITSMQDGQTISAGKYNLSGRVNSDTADDARRMQVQITGYNSDGTIYTPTKSYTPNVDTGTGEWRLDGLEAFCSIQYKASVSGYSSESQATHQSFLPEISGKEEVKYSVQNCPPEITSPKTNSTVENNYITISGKGRNQDGNLPSLKTSFNAYYYEVQSTGDGDNWEGQLWMQCGITGTVSIFGINNTDVTFNGPPCGATITSMQDGQTISAGKYNLSGRVNSDTADDARRMQVQITGYNSDGTIYTPTKSYTPNVDTGTGEWRLDGLEAFCFIQYKASVSGYSSESQATHQSFLPEKSGKEEVKYSVQNCPVKITNPKKDEMVSSTTQDTQNILIEGQASNGSTVDVSYKYNDFESPSYSVSSDSNNWSYEVQGVPVGFITISAVGRNTSDEPIQNNKDEVIIFSSKVFSVKTRNDSVFTEFYGTSMPTIDVNEGSLMSDVEISIDGFECSENAESDENGNWTYEYKHYAKRGEYIFKFKENSDSHLYKGRDYKKFKCIGSDLGMNCINEN</sequence>
<organism evidence="1 2">
    <name type="scientific">Xenorhabdus budapestensis</name>
    <dbReference type="NCBI Taxonomy" id="290110"/>
    <lineage>
        <taxon>Bacteria</taxon>
        <taxon>Pseudomonadati</taxon>
        <taxon>Pseudomonadota</taxon>
        <taxon>Gammaproteobacteria</taxon>
        <taxon>Enterobacterales</taxon>
        <taxon>Morganellaceae</taxon>
        <taxon>Xenorhabdus</taxon>
    </lineage>
</organism>
<dbReference type="AlphaFoldDB" id="A0A2D0J2T0"/>
<comment type="caution">
    <text evidence="1">The sequence shown here is derived from an EMBL/GenBank/DDBJ whole genome shotgun (WGS) entry which is preliminary data.</text>
</comment>
<protein>
    <submittedName>
        <fullName evidence="1">Uncharacterized protein</fullName>
    </submittedName>
</protein>
<gene>
    <name evidence="1" type="ORF">Xbud_01259</name>
</gene>
<dbReference type="EMBL" id="NIBS01000004">
    <property type="protein sequence ID" value="PHM28662.1"/>
    <property type="molecule type" value="Genomic_DNA"/>
</dbReference>
<proteinExistence type="predicted"/>
<dbReference type="Proteomes" id="UP000225833">
    <property type="component" value="Unassembled WGS sequence"/>
</dbReference>
<evidence type="ECO:0000313" key="2">
    <source>
        <dbReference type="Proteomes" id="UP000225833"/>
    </source>
</evidence>
<reference evidence="1 2" key="1">
    <citation type="journal article" date="2017" name="Nat. Microbiol.">
        <title>Natural product diversity associated with the nematode symbionts Photorhabdus and Xenorhabdus.</title>
        <authorList>
            <person name="Tobias N.J."/>
            <person name="Wolff H."/>
            <person name="Djahanschiri B."/>
            <person name="Grundmann F."/>
            <person name="Kronenwerth M."/>
            <person name="Shi Y.M."/>
            <person name="Simonyi S."/>
            <person name="Grun P."/>
            <person name="Shapiro-Ilan D."/>
            <person name="Pidot S.J."/>
            <person name="Stinear T.P."/>
            <person name="Ebersberger I."/>
            <person name="Bode H.B."/>
        </authorList>
    </citation>
    <scope>NUCLEOTIDE SEQUENCE [LARGE SCALE GENOMIC DNA]</scope>
    <source>
        <strain evidence="1 2">DSM 16342</strain>
    </source>
</reference>
<evidence type="ECO:0000313" key="1">
    <source>
        <dbReference type="EMBL" id="PHM28662.1"/>
    </source>
</evidence>
<name>A0A2D0J2T0_XENBU</name>